<dbReference type="Proteomes" id="UP001145742">
    <property type="component" value="Unassembled WGS sequence"/>
</dbReference>
<protein>
    <submittedName>
        <fullName evidence="1">Uncharacterized protein</fullName>
    </submittedName>
</protein>
<sequence length="286" mass="31879">MRFNKAKCRVLHFGCNNSMQRYRLGTEWLESSQAERDLGVWIGRRLNRSQQCAQVAKKANGILACIKKSVASRTREVILPLYSVLLRTLQVVLLLYLSKGQIPSIQIDTGAAGYPAQQHRNSSDMQAIGQPKHTAMAVIKVLPGTAGSVSVTPEEYDVLVMGVQLVRAMYCENVEQVKQLEKAKKVDKVLSGPVTLPLRAGPRPEPPIPNSSLFKEHENNQLQAQERVDLGEKEQIWKVQMKMPVNDAKCAYPGKLNHFKKYVLGFDALAVLRELTPPNLVPVAQS</sequence>
<name>A0ABQ9CZR7_9PASS</name>
<comment type="caution">
    <text evidence="1">The sequence shown here is derived from an EMBL/GenBank/DDBJ whole genome shotgun (WGS) entry which is preliminary data.</text>
</comment>
<dbReference type="EMBL" id="WHWB01034253">
    <property type="protein sequence ID" value="KAJ7412318.1"/>
    <property type="molecule type" value="Genomic_DNA"/>
</dbReference>
<gene>
    <name evidence="1" type="ORF">WISP_97212</name>
</gene>
<keyword evidence="2" id="KW-1185">Reference proteome</keyword>
<accession>A0ABQ9CZR7</accession>
<evidence type="ECO:0000313" key="1">
    <source>
        <dbReference type="EMBL" id="KAJ7412318.1"/>
    </source>
</evidence>
<organism evidence="1 2">
    <name type="scientific">Willisornis vidua</name>
    <name type="common">Xingu scale-backed antbird</name>
    <dbReference type="NCBI Taxonomy" id="1566151"/>
    <lineage>
        <taxon>Eukaryota</taxon>
        <taxon>Metazoa</taxon>
        <taxon>Chordata</taxon>
        <taxon>Craniata</taxon>
        <taxon>Vertebrata</taxon>
        <taxon>Euteleostomi</taxon>
        <taxon>Archelosauria</taxon>
        <taxon>Archosauria</taxon>
        <taxon>Dinosauria</taxon>
        <taxon>Saurischia</taxon>
        <taxon>Theropoda</taxon>
        <taxon>Coelurosauria</taxon>
        <taxon>Aves</taxon>
        <taxon>Neognathae</taxon>
        <taxon>Neoaves</taxon>
        <taxon>Telluraves</taxon>
        <taxon>Australaves</taxon>
        <taxon>Passeriformes</taxon>
        <taxon>Thamnophilidae</taxon>
        <taxon>Willisornis</taxon>
    </lineage>
</organism>
<evidence type="ECO:0000313" key="2">
    <source>
        <dbReference type="Proteomes" id="UP001145742"/>
    </source>
</evidence>
<dbReference type="PANTHER" id="PTHR33332">
    <property type="entry name" value="REVERSE TRANSCRIPTASE DOMAIN-CONTAINING PROTEIN"/>
    <property type="match status" value="1"/>
</dbReference>
<reference evidence="1" key="1">
    <citation type="submission" date="2019-10" db="EMBL/GenBank/DDBJ databases">
        <authorList>
            <person name="Soares A.E.R."/>
            <person name="Aleixo A."/>
            <person name="Schneider P."/>
            <person name="Miyaki C.Y."/>
            <person name="Schneider M.P."/>
            <person name="Mello C."/>
            <person name="Vasconcelos A.T.R."/>
        </authorList>
    </citation>
    <scope>NUCLEOTIDE SEQUENCE</scope>
    <source>
        <tissue evidence="1">Muscle</tissue>
    </source>
</reference>
<proteinExistence type="predicted"/>